<feature type="transmembrane region" description="Helical" evidence="1">
    <location>
        <begin position="434"/>
        <end position="456"/>
    </location>
</feature>
<name>A0A6N4SP99_CYTH3</name>
<feature type="transmembrane region" description="Helical" evidence="1">
    <location>
        <begin position="382"/>
        <end position="398"/>
    </location>
</feature>
<dbReference type="OrthoDB" id="344987at2"/>
<dbReference type="AlphaFoldDB" id="A0A6N4SP99"/>
<dbReference type="EMBL" id="CP000383">
    <property type="protein sequence ID" value="ABG58149.1"/>
    <property type="molecule type" value="Genomic_DNA"/>
</dbReference>
<feature type="transmembrane region" description="Helical" evidence="1">
    <location>
        <begin position="463"/>
        <end position="480"/>
    </location>
</feature>
<sequence>MILLIIYWVLLLPLFLGWGIWVHGFITRYFKQQNNAENFFILTLTGVCMVGLLSNVCSLFIPLGQNPYLLLVLYFLAVMAIYRKKNLVVQMLNQISWTTVTGILFLAILIIVVSKSASASEILDEKGYYLPFIKWVETYGITPGLANLQGRFGFNSSWHILSALVSLRWSGLLFYDLNGFIILLILGYYLLGVSRTDAPVQYVFGLFVSAFIFRNFLTSSAADLPNIYLSSLILLWMVGKYENKTLGEIDYTFVVSFFISFYLVTIKPSSIYLLLIYVPTIFIALRQMQFNKIVWLICIATIVIIPWCIRFYITTGYLVFPVAGIDLFNPDWKLPLQHVIEERNAVKCFPISDRLPAEEVFKMSFSEWFPQWFKKSLFEQKAFFLAIIFVSVYHILTFKKRLQQLNDRLFLAIQICVLINITIWLTQFPDFRFAWGYILVYVFTGMYFMATDAGFFRNKFQRLTLIFLIAMTGIHLIRTLKDVSGNYKNIFLQQAQFTEGEIEIRKINTVSYYKSETAWDLPLPSILSWQNPSIELRGDSTLKEGFRSVPEKK</sequence>
<feature type="domain" description="DUF8201" evidence="2">
    <location>
        <begin position="1"/>
        <end position="439"/>
    </location>
</feature>
<feature type="transmembrane region" description="Helical" evidence="1">
    <location>
        <begin position="410"/>
        <end position="428"/>
    </location>
</feature>
<reference evidence="3 4" key="1">
    <citation type="journal article" date="2007" name="Appl. Environ. Microbiol.">
        <title>Genome sequence of the cellulolytic gliding bacterium Cytophaga hutchinsonii.</title>
        <authorList>
            <person name="Xie G."/>
            <person name="Bruce D.C."/>
            <person name="Challacombe J.F."/>
            <person name="Chertkov O."/>
            <person name="Detter J.C."/>
            <person name="Gilna P."/>
            <person name="Han C.S."/>
            <person name="Lucas S."/>
            <person name="Misra M."/>
            <person name="Myers G.L."/>
            <person name="Richardson P."/>
            <person name="Tapia R."/>
            <person name="Thayer N."/>
            <person name="Thompson L.S."/>
            <person name="Brettin T.S."/>
            <person name="Henrissat B."/>
            <person name="Wilson D.B."/>
            <person name="McBride M.J."/>
        </authorList>
    </citation>
    <scope>NUCLEOTIDE SEQUENCE [LARGE SCALE GENOMIC DNA]</scope>
    <source>
        <strain evidence="4">ATCC 33406 / DSM 1761 / CIP 103989 / NBRC 15051 / NCIMB 9469 / D465</strain>
    </source>
</reference>
<feature type="transmembrane region" description="Helical" evidence="1">
    <location>
        <begin position="67"/>
        <end position="83"/>
    </location>
</feature>
<keyword evidence="1" id="KW-0472">Membrane</keyword>
<dbReference type="KEGG" id="chu:CHU_0866"/>
<feature type="transmembrane region" description="Helical" evidence="1">
    <location>
        <begin position="198"/>
        <end position="217"/>
    </location>
</feature>
<dbReference type="RefSeq" id="WP_011584265.1">
    <property type="nucleotide sequence ID" value="NC_008255.1"/>
</dbReference>
<feature type="transmembrane region" description="Helical" evidence="1">
    <location>
        <begin position="39"/>
        <end position="61"/>
    </location>
</feature>
<evidence type="ECO:0000259" key="2">
    <source>
        <dbReference type="Pfam" id="PF26626"/>
    </source>
</evidence>
<dbReference type="NCBIfam" id="NF047510">
    <property type="entry name" value="LIC_10190_fam"/>
    <property type="match status" value="1"/>
</dbReference>
<feature type="transmembrane region" description="Helical" evidence="1">
    <location>
        <begin position="270"/>
        <end position="286"/>
    </location>
</feature>
<evidence type="ECO:0000256" key="1">
    <source>
        <dbReference type="SAM" id="Phobius"/>
    </source>
</evidence>
<keyword evidence="1" id="KW-0812">Transmembrane</keyword>
<keyword evidence="4" id="KW-1185">Reference proteome</keyword>
<organism evidence="3 4">
    <name type="scientific">Cytophaga hutchinsonii (strain ATCC 33406 / DSM 1761 / CIP 103989 / NBRC 15051 / NCIMB 9469 / D465)</name>
    <dbReference type="NCBI Taxonomy" id="269798"/>
    <lineage>
        <taxon>Bacteria</taxon>
        <taxon>Pseudomonadati</taxon>
        <taxon>Bacteroidota</taxon>
        <taxon>Cytophagia</taxon>
        <taxon>Cytophagales</taxon>
        <taxon>Cytophagaceae</taxon>
        <taxon>Cytophaga</taxon>
    </lineage>
</organism>
<feature type="transmembrane region" description="Helical" evidence="1">
    <location>
        <begin position="6"/>
        <end position="27"/>
    </location>
</feature>
<dbReference type="InterPro" id="IPR058514">
    <property type="entry name" value="DUF8201"/>
</dbReference>
<keyword evidence="1" id="KW-1133">Transmembrane helix</keyword>
<dbReference type="Pfam" id="PF26626">
    <property type="entry name" value="DUF8201"/>
    <property type="match status" value="1"/>
</dbReference>
<evidence type="ECO:0000313" key="3">
    <source>
        <dbReference type="EMBL" id="ABG58149.1"/>
    </source>
</evidence>
<proteinExistence type="predicted"/>
<feature type="transmembrane region" description="Helical" evidence="1">
    <location>
        <begin position="293"/>
        <end position="313"/>
    </location>
</feature>
<dbReference type="Proteomes" id="UP000001822">
    <property type="component" value="Chromosome"/>
</dbReference>
<protein>
    <recommendedName>
        <fullName evidence="2">DUF8201 domain-containing protein</fullName>
    </recommendedName>
</protein>
<feature type="transmembrane region" description="Helical" evidence="1">
    <location>
        <begin position="172"/>
        <end position="191"/>
    </location>
</feature>
<evidence type="ECO:0000313" key="4">
    <source>
        <dbReference type="Proteomes" id="UP000001822"/>
    </source>
</evidence>
<accession>A0A6N4SP99</accession>
<dbReference type="InterPro" id="IPR058065">
    <property type="entry name" value="LIC_10190-like"/>
</dbReference>
<feature type="transmembrane region" description="Helical" evidence="1">
    <location>
        <begin position="95"/>
        <end position="114"/>
    </location>
</feature>
<gene>
    <name evidence="3" type="ordered locus">CHU_0866</name>
</gene>